<gene>
    <name evidence="1" type="ORF">M0812_00167</name>
</gene>
<dbReference type="EMBL" id="JANTQA010000015">
    <property type="protein sequence ID" value="KAJ3447695.1"/>
    <property type="molecule type" value="Genomic_DNA"/>
</dbReference>
<dbReference type="Gene3D" id="3.30.420.40">
    <property type="match status" value="1"/>
</dbReference>
<name>A0AAV8A295_9EUKA</name>
<dbReference type="Proteomes" id="UP001146793">
    <property type="component" value="Unassembled WGS sequence"/>
</dbReference>
<evidence type="ECO:0000313" key="1">
    <source>
        <dbReference type="EMBL" id="KAJ3447695.1"/>
    </source>
</evidence>
<comment type="caution">
    <text evidence="1">The sequence shown here is derived from an EMBL/GenBank/DDBJ whole genome shotgun (WGS) entry which is preliminary data.</text>
</comment>
<dbReference type="PANTHER" id="PTHR14187:SF5">
    <property type="entry name" value="HEAT SHOCK 70 KDA PROTEIN 12A"/>
    <property type="match status" value="1"/>
</dbReference>
<organism evidence="1 2">
    <name type="scientific">Anaeramoeba flamelloides</name>
    <dbReference type="NCBI Taxonomy" id="1746091"/>
    <lineage>
        <taxon>Eukaryota</taxon>
        <taxon>Metamonada</taxon>
        <taxon>Anaeramoebidae</taxon>
        <taxon>Anaeramoeba</taxon>
    </lineage>
</organism>
<evidence type="ECO:0000313" key="2">
    <source>
        <dbReference type="Proteomes" id="UP001146793"/>
    </source>
</evidence>
<dbReference type="SUPFAM" id="SSF53067">
    <property type="entry name" value="Actin-like ATPase domain"/>
    <property type="match status" value="2"/>
</dbReference>
<dbReference type="PANTHER" id="PTHR14187">
    <property type="entry name" value="ALPHA KINASE/ELONGATION FACTOR 2 KINASE"/>
    <property type="match status" value="1"/>
</dbReference>
<proteinExistence type="predicted"/>
<sequence>MNHVKYISRYEIDQLDMIKIILDPKAKGNYKTKTIILFQRKGVFGGKWEVIAFGITAEKKYLRLKNKTNYRLFKYFKMKLYTDNFANLTIQSVCGEKWEFTRVLSGLFEYIFLQLRESIKNYNNKLKIILESIQWVLTVPAIWNEQAKEIMRRSFYQAHLLIKKNSPNLIFCYEPEVAVLDFFQEKRNQLNEFKKKNILVIDAGGGTIDITLIEPVIENNKITEFKILMIPKGGDFGSTYIDQQFIEFFQSLLNFNENQFNLLKKNCAVGYINILNNWEKEKLSFKMDKSTEEDEYYIGIPRSVVKYLNTNYTGMKMKNMIKQFNEKNPNSKFSKIGWDNEEDRLIINGDRIKHFFKTPINKFKEYLLNEKEKSTIFDLTDVVFFTGGLSYSDYFVNSMKKFFGSQYHYYVSAYSDKSILHGALLFGFDPTIVTERISPYTYGAKFMVQYKPNRDAKNRIKPVTRNNQYMELVEIFQPFVFIGEKIKLNDPIKNSCWPIQSDQKRIKTIVLRTNKEKWDTKITAVYPDSPNVTQISSFDIIIPSSQLPLIERKFETSFNFATTEFTINCKYLPNPTISEELILKYNENQKKNL</sequence>
<reference evidence="1" key="1">
    <citation type="submission" date="2022-08" db="EMBL/GenBank/DDBJ databases">
        <title>Novel sulphate-reducing endosymbionts in the free-living metamonad Anaeramoeba.</title>
        <authorList>
            <person name="Jerlstrom-Hultqvist J."/>
            <person name="Cepicka I."/>
            <person name="Gallot-Lavallee L."/>
            <person name="Salas-Leiva D."/>
            <person name="Curtis B.A."/>
            <person name="Zahonova K."/>
            <person name="Pipaliya S."/>
            <person name="Dacks J."/>
            <person name="Roger A.J."/>
        </authorList>
    </citation>
    <scope>NUCLEOTIDE SEQUENCE</scope>
    <source>
        <strain evidence="1">Busselton2</strain>
    </source>
</reference>
<dbReference type="InterPro" id="IPR043129">
    <property type="entry name" value="ATPase_NBD"/>
</dbReference>
<accession>A0AAV8A295</accession>
<dbReference type="AlphaFoldDB" id="A0AAV8A295"/>
<protein>
    <submittedName>
        <fullName evidence="1">Hsp70 family protein</fullName>
    </submittedName>
</protein>